<evidence type="ECO:0000259" key="4">
    <source>
        <dbReference type="PROSITE" id="PS50994"/>
    </source>
</evidence>
<dbReference type="FunFam" id="2.60.40.10:FF:000031">
    <property type="entry name" value="Myosin-binding protein C, slow type"/>
    <property type="match status" value="1"/>
</dbReference>
<sequence length="262" mass="30125">METVERYFGLPEDIVSDRGPQFISRVWKAFHSLLGVAVSLTSGYHPQLNGQTERKMQEIGRFLRTFCHGHQDSWNQFLGWAEYAQNSLRQPSTGLTPFQYVLGLQPLLFPWSDRRTIRRLLVPREREDRPKIRLPRTLRSRYVKHVGEQINLVIPFIGKPKPVISWTKDGQPLDTKKVNIRNSDKDSILFIRKSERIDSGSYEMTVKVDSFEDKANLIIQIIVDSWGFSAALDWTPPKDSGNTEITGNTIQKADKLNLRSSG</sequence>
<evidence type="ECO:0000256" key="1">
    <source>
        <dbReference type="ARBA" id="ARBA00022737"/>
    </source>
</evidence>
<dbReference type="RefSeq" id="XP_042569896.1">
    <property type="nucleotide sequence ID" value="XM_042713962.1"/>
</dbReference>
<dbReference type="GO" id="GO:0015074">
    <property type="term" value="P:DNA integration"/>
    <property type="evidence" value="ECO:0007669"/>
    <property type="project" value="InterPro"/>
</dbReference>
<dbReference type="OrthoDB" id="1430630at2759"/>
<reference evidence="5" key="1">
    <citation type="submission" date="2025-08" db="UniProtKB">
        <authorList>
            <consortium name="RefSeq"/>
        </authorList>
    </citation>
    <scope>IDENTIFICATION</scope>
    <source>
        <tissue evidence="5">Muscle</tissue>
    </source>
</reference>
<evidence type="ECO:0000256" key="2">
    <source>
        <dbReference type="ARBA" id="ARBA00023319"/>
    </source>
</evidence>
<dbReference type="Proteomes" id="UP001155660">
    <property type="component" value="Chromosome A23"/>
</dbReference>
<dbReference type="PANTHER" id="PTHR37984">
    <property type="entry name" value="PROTEIN CBG26694"/>
    <property type="match status" value="1"/>
</dbReference>
<accession>A0A9Q9VRK1</accession>
<dbReference type="InterPro" id="IPR001584">
    <property type="entry name" value="Integrase_cat-core"/>
</dbReference>
<gene>
    <name evidence="5" type="primary">LOC122135210</name>
</gene>
<feature type="domain" description="Integrase catalytic" evidence="4">
    <location>
        <begin position="1"/>
        <end position="105"/>
    </location>
</feature>
<keyword evidence="2" id="KW-0393">Immunoglobulin domain</keyword>
<proteinExistence type="predicted"/>
<organism evidence="5">
    <name type="scientific">Cyprinus carpio</name>
    <name type="common">Common carp</name>
    <dbReference type="NCBI Taxonomy" id="7962"/>
    <lineage>
        <taxon>Eukaryota</taxon>
        <taxon>Metazoa</taxon>
        <taxon>Chordata</taxon>
        <taxon>Craniata</taxon>
        <taxon>Vertebrata</taxon>
        <taxon>Euteleostomi</taxon>
        <taxon>Actinopterygii</taxon>
        <taxon>Neopterygii</taxon>
        <taxon>Teleostei</taxon>
        <taxon>Ostariophysi</taxon>
        <taxon>Cypriniformes</taxon>
        <taxon>Cyprinidae</taxon>
        <taxon>Cyprininae</taxon>
        <taxon>Cyprinus</taxon>
    </lineage>
</organism>
<dbReference type="Pfam" id="PF07679">
    <property type="entry name" value="I-set"/>
    <property type="match status" value="1"/>
</dbReference>
<dbReference type="PROSITE" id="PS50835">
    <property type="entry name" value="IG_LIKE"/>
    <property type="match status" value="1"/>
</dbReference>
<evidence type="ECO:0000313" key="5">
    <source>
        <dbReference type="RefSeq" id="XP_042569896.1"/>
    </source>
</evidence>
<protein>
    <submittedName>
        <fullName evidence="5">Myosin-binding protein H-like</fullName>
    </submittedName>
</protein>
<dbReference type="PANTHER" id="PTHR37984:SF15">
    <property type="entry name" value="INTEGRASE CATALYTIC DOMAIN-CONTAINING PROTEIN"/>
    <property type="match status" value="1"/>
</dbReference>
<dbReference type="InterPro" id="IPR050951">
    <property type="entry name" value="Retrovirus_Pol_polyprotein"/>
</dbReference>
<keyword evidence="1" id="KW-0677">Repeat</keyword>
<name>A0A9Q9VRK1_CYPCA</name>
<dbReference type="InterPro" id="IPR007110">
    <property type="entry name" value="Ig-like_dom"/>
</dbReference>
<feature type="domain" description="Ig-like" evidence="3">
    <location>
        <begin position="130"/>
        <end position="218"/>
    </location>
</feature>
<dbReference type="InterPro" id="IPR013098">
    <property type="entry name" value="Ig_I-set"/>
</dbReference>
<dbReference type="GeneID" id="122135210"/>
<dbReference type="CDD" id="cd05748">
    <property type="entry name" value="Ig_Titin_like"/>
    <property type="match status" value="1"/>
</dbReference>
<dbReference type="PROSITE" id="PS50994">
    <property type="entry name" value="INTEGRASE"/>
    <property type="match status" value="1"/>
</dbReference>
<evidence type="ECO:0000259" key="3">
    <source>
        <dbReference type="PROSITE" id="PS50835"/>
    </source>
</evidence>
<dbReference type="AlphaFoldDB" id="A0A9Q9VRK1"/>
<dbReference type="KEGG" id="ccar:122135210"/>